<feature type="binding site" evidence="9">
    <location>
        <begin position="192"/>
        <end position="194"/>
    </location>
    <ligand>
        <name>substrate</name>
    </ligand>
</feature>
<keyword evidence="3 8" id="KW-0479">Metal-binding</keyword>
<dbReference type="SUPFAM" id="SSF56655">
    <property type="entry name" value="Carbohydrate phosphatase"/>
    <property type="match status" value="1"/>
</dbReference>
<evidence type="ECO:0000256" key="1">
    <source>
        <dbReference type="ARBA" id="ARBA00001273"/>
    </source>
</evidence>
<dbReference type="EMBL" id="ACJN02000003">
    <property type="protein sequence ID" value="EFI34033.1"/>
    <property type="molecule type" value="Genomic_DNA"/>
</dbReference>
<evidence type="ECO:0000256" key="9">
    <source>
        <dbReference type="PIRSR" id="PIRSR004532-2"/>
    </source>
</evidence>
<keyword evidence="4 11" id="KW-0378">Hydrolase</keyword>
<dbReference type="GO" id="GO:0006071">
    <property type="term" value="P:glycerol metabolic process"/>
    <property type="evidence" value="ECO:0007669"/>
    <property type="project" value="InterPro"/>
</dbReference>
<proteinExistence type="inferred from homology"/>
<evidence type="ECO:0000313" key="12">
    <source>
        <dbReference type="Proteomes" id="UP000005496"/>
    </source>
</evidence>
<evidence type="ECO:0000256" key="7">
    <source>
        <dbReference type="PIRNR" id="PIRNR004532"/>
    </source>
</evidence>
<dbReference type="FunFam" id="3.40.190.90:FF:000001">
    <property type="entry name" value="Fructose-1,6-bisphosphatase"/>
    <property type="match status" value="1"/>
</dbReference>
<accession>D6STL7</accession>
<evidence type="ECO:0000256" key="8">
    <source>
        <dbReference type="PIRSR" id="PIRSR004532-1"/>
    </source>
</evidence>
<dbReference type="RefSeq" id="WP_008871382.1">
    <property type="nucleotide sequence ID" value="NZ_ACJN02000003.1"/>
</dbReference>
<keyword evidence="6 7" id="KW-0119">Carbohydrate metabolism</keyword>
<feature type="binding site" evidence="8">
    <location>
        <position position="62"/>
    </location>
    <ligand>
        <name>Mn(2+)</name>
        <dbReference type="ChEBI" id="CHEBI:29035"/>
        <label>1</label>
    </ligand>
</feature>
<keyword evidence="5 8" id="KW-0464">Manganese</keyword>
<dbReference type="AlphaFoldDB" id="D6STL7"/>
<gene>
    <name evidence="11" type="ORF">Dthio_PD1372</name>
</gene>
<evidence type="ECO:0000256" key="3">
    <source>
        <dbReference type="ARBA" id="ARBA00022723"/>
    </source>
</evidence>
<dbReference type="PANTHER" id="PTHR30447">
    <property type="entry name" value="FRUCTOSE-1,6-BISPHOSPHATASE CLASS 2"/>
    <property type="match status" value="1"/>
</dbReference>
<comment type="similarity">
    <text evidence="2 7">Belongs to the FBPase class 2 family.</text>
</comment>
<feature type="binding site" evidence="9">
    <location>
        <position position="125"/>
    </location>
    <ligand>
        <name>substrate</name>
    </ligand>
</feature>
<name>D6STL7_9BACT</name>
<dbReference type="InterPro" id="IPR001387">
    <property type="entry name" value="Cro/C1-type_HTH"/>
</dbReference>
<feature type="binding site" evidence="9">
    <location>
        <begin position="93"/>
        <end position="95"/>
    </location>
    <ligand>
        <name>substrate</name>
    </ligand>
</feature>
<dbReference type="OrthoDB" id="9779353at2"/>
<feature type="binding site" evidence="8">
    <location>
        <position position="38"/>
    </location>
    <ligand>
        <name>Mn(2+)</name>
        <dbReference type="ChEBI" id="CHEBI:29035"/>
        <label>1</label>
    </ligand>
</feature>
<feature type="domain" description="HTH cro/C1-type" evidence="10">
    <location>
        <begin position="144"/>
        <end position="163"/>
    </location>
</feature>
<organism evidence="11 12">
    <name type="scientific">Desulfonatronospira thiodismutans ASO3-1</name>
    <dbReference type="NCBI Taxonomy" id="555779"/>
    <lineage>
        <taxon>Bacteria</taxon>
        <taxon>Pseudomonadati</taxon>
        <taxon>Thermodesulfobacteriota</taxon>
        <taxon>Desulfovibrionia</taxon>
        <taxon>Desulfovibrionales</taxon>
        <taxon>Desulfonatronovibrionaceae</taxon>
        <taxon>Desulfonatronospira</taxon>
    </lineage>
</organism>
<dbReference type="GO" id="GO:0030388">
    <property type="term" value="P:fructose 1,6-bisphosphate metabolic process"/>
    <property type="evidence" value="ECO:0007669"/>
    <property type="project" value="TreeGrafter"/>
</dbReference>
<dbReference type="PIRSF" id="PIRSF004532">
    <property type="entry name" value="GlpX"/>
    <property type="match status" value="1"/>
</dbReference>
<evidence type="ECO:0000256" key="2">
    <source>
        <dbReference type="ARBA" id="ARBA00008989"/>
    </source>
</evidence>
<dbReference type="NCBIfam" id="TIGR00330">
    <property type="entry name" value="glpX"/>
    <property type="match status" value="1"/>
</dbReference>
<sequence>MNQEEPQRNLALDLVRVTEAAALASSRWLGKGDNKKGDMAAVDAMRLSFNAIEIKGVVVIGEGEKDKAPMLYNGESLGTGNGPGMDVAVDPVEGTKLLAYGRPNAISVVALAPRGTMYDPGPAFYMQKIAVPSQAREHVDINAPVQDNLKAIASALGKSVDDLVVFVLDKPRHKQLIEDIRQAGARIQLHTDGDVAGALMAVSPDGDVDVMMGTGGTPEGVLTAAAIISMGGEMQCRLDPQSEQEKENLLSAGYDLKRVLTVRDLIQSEDVFFAATGISGGTFLQGVSFTGQGALTRSMVMRGKTGTLRRIESLHSFEKLMRISAIKYK</sequence>
<dbReference type="GO" id="GO:0006094">
    <property type="term" value="P:gluconeogenesis"/>
    <property type="evidence" value="ECO:0007669"/>
    <property type="project" value="InterPro"/>
</dbReference>
<evidence type="ECO:0000256" key="6">
    <source>
        <dbReference type="ARBA" id="ARBA00023277"/>
    </source>
</evidence>
<dbReference type="GO" id="GO:0042132">
    <property type="term" value="F:fructose 1,6-bisphosphate 1-phosphatase activity"/>
    <property type="evidence" value="ECO:0007669"/>
    <property type="project" value="UniProtKB-EC"/>
</dbReference>
<feature type="binding site" evidence="8">
    <location>
        <position position="219"/>
    </location>
    <ligand>
        <name>Mn(2+)</name>
        <dbReference type="ChEBI" id="CHEBI:29035"/>
        <label>2</label>
    </ligand>
</feature>
<feature type="binding site" evidence="9">
    <location>
        <position position="216"/>
    </location>
    <ligand>
        <name>substrate</name>
    </ligand>
</feature>
<feature type="binding site" evidence="8">
    <location>
        <position position="90"/>
    </location>
    <ligand>
        <name>Mn(2+)</name>
        <dbReference type="ChEBI" id="CHEBI:29035"/>
        <label>2</label>
    </ligand>
</feature>
<comment type="cofactor">
    <cofactor evidence="8">
        <name>Mn(2+)</name>
        <dbReference type="ChEBI" id="CHEBI:29035"/>
    </cofactor>
</comment>
<dbReference type="InterPro" id="IPR004464">
    <property type="entry name" value="FBPase_class-2/SBPase"/>
</dbReference>
<protein>
    <recommendedName>
        <fullName evidence="7">Fructose-1,6-bisphosphatase</fullName>
    </recommendedName>
</protein>
<dbReference type="Gene3D" id="3.40.190.90">
    <property type="match status" value="1"/>
</dbReference>
<dbReference type="PROSITE" id="PS50943">
    <property type="entry name" value="HTH_CROC1"/>
    <property type="match status" value="1"/>
</dbReference>
<comment type="caution">
    <text evidence="11">The sequence shown here is derived from an EMBL/GenBank/DDBJ whole genome shotgun (WGS) entry which is preliminary data.</text>
</comment>
<keyword evidence="12" id="KW-1185">Reference proteome</keyword>
<feature type="binding site" evidence="9">
    <location>
        <begin position="170"/>
        <end position="172"/>
    </location>
    <ligand>
        <name>substrate</name>
    </ligand>
</feature>
<feature type="binding site" evidence="8">
    <location>
        <position position="93"/>
    </location>
    <ligand>
        <name>Mn(2+)</name>
        <dbReference type="ChEBI" id="CHEBI:29035"/>
        <label>2</label>
    </ligand>
</feature>
<dbReference type="GO" id="GO:0046872">
    <property type="term" value="F:metal ion binding"/>
    <property type="evidence" value="ECO:0007669"/>
    <property type="project" value="UniProtKB-KW"/>
</dbReference>
<comment type="catalytic activity">
    <reaction evidence="1">
        <text>beta-D-fructose 1,6-bisphosphate + H2O = beta-D-fructose 6-phosphate + phosphate</text>
        <dbReference type="Rhea" id="RHEA:11064"/>
        <dbReference type="ChEBI" id="CHEBI:15377"/>
        <dbReference type="ChEBI" id="CHEBI:32966"/>
        <dbReference type="ChEBI" id="CHEBI:43474"/>
        <dbReference type="ChEBI" id="CHEBI:57634"/>
        <dbReference type="EC" id="3.1.3.11"/>
    </reaction>
</comment>
<evidence type="ECO:0000313" key="11">
    <source>
        <dbReference type="EMBL" id="EFI34033.1"/>
    </source>
</evidence>
<dbReference type="Gene3D" id="3.30.540.10">
    <property type="entry name" value="Fructose-1,6-Bisphosphatase, subunit A, domain 1"/>
    <property type="match status" value="1"/>
</dbReference>
<dbReference type="PANTHER" id="PTHR30447:SF0">
    <property type="entry name" value="FRUCTOSE-1,6-BISPHOSPHATASE 1 CLASS 2-RELATED"/>
    <property type="match status" value="1"/>
</dbReference>
<dbReference type="eggNOG" id="COG1494">
    <property type="taxonomic scope" value="Bacteria"/>
</dbReference>
<dbReference type="Pfam" id="PF03320">
    <property type="entry name" value="FBPase_glpX"/>
    <property type="match status" value="1"/>
</dbReference>
<dbReference type="GO" id="GO:0005829">
    <property type="term" value="C:cytosol"/>
    <property type="evidence" value="ECO:0007669"/>
    <property type="project" value="TreeGrafter"/>
</dbReference>
<dbReference type="CDD" id="cd01516">
    <property type="entry name" value="FBPase_glpX"/>
    <property type="match status" value="1"/>
</dbReference>
<evidence type="ECO:0000259" key="10">
    <source>
        <dbReference type="PROSITE" id="PS50943"/>
    </source>
</evidence>
<reference evidence="11" key="1">
    <citation type="submission" date="2010-05" db="EMBL/GenBank/DDBJ databases">
        <title>The draft genome of Desulfonatronospira thiodismutans ASO3-1.</title>
        <authorList>
            <consortium name="US DOE Joint Genome Institute (JGI-PGF)"/>
            <person name="Lucas S."/>
            <person name="Copeland A."/>
            <person name="Lapidus A."/>
            <person name="Cheng J.-F."/>
            <person name="Bruce D."/>
            <person name="Goodwin L."/>
            <person name="Pitluck S."/>
            <person name="Chertkov O."/>
            <person name="Brettin T."/>
            <person name="Detter J.C."/>
            <person name="Han C."/>
            <person name="Land M.L."/>
            <person name="Hauser L."/>
            <person name="Kyrpides N."/>
            <person name="Mikhailova N."/>
            <person name="Muyzer G."/>
            <person name="Woyke T."/>
        </authorList>
    </citation>
    <scope>NUCLEOTIDE SEQUENCE [LARGE SCALE GENOMIC DNA]</scope>
    <source>
        <strain evidence="11">ASO3-1</strain>
    </source>
</reference>
<evidence type="ECO:0000256" key="4">
    <source>
        <dbReference type="ARBA" id="ARBA00022801"/>
    </source>
</evidence>
<evidence type="ECO:0000256" key="5">
    <source>
        <dbReference type="ARBA" id="ARBA00023211"/>
    </source>
</evidence>
<dbReference type="Proteomes" id="UP000005496">
    <property type="component" value="Unassembled WGS sequence"/>
</dbReference>